<dbReference type="OrthoDB" id="265224at2"/>
<comment type="caution">
    <text evidence="6">The sequence shown here is derived from an EMBL/GenBank/DDBJ whole genome shotgun (WGS) entry which is preliminary data.</text>
</comment>
<keyword evidence="3 5" id="KW-1133">Transmembrane helix</keyword>
<sequence>MTTTQERPNVQERTPTRRPNIIVRIEDAFTTLATRIGHPALRLTLGLTFLWFGALKITNDTPVAEFVDNTVNWIPLLDGGWFVPFLGVVEVLLGAALVVNRGMRVVLPLLFAHLCGTFLALLTQPEVTFKDSNVLMLTTEGEFVIKNLILLSAVVVLYGLRRRPAR</sequence>
<reference evidence="6 7" key="1">
    <citation type="submission" date="2016-12" db="EMBL/GenBank/DDBJ databases">
        <title>The draft genome sequence of Actinophytocola xinjiangensis.</title>
        <authorList>
            <person name="Wang W."/>
            <person name="Yuan L."/>
        </authorList>
    </citation>
    <scope>NUCLEOTIDE SEQUENCE [LARGE SCALE GENOMIC DNA]</scope>
    <source>
        <strain evidence="6 7">CGMCC 4.4663</strain>
    </source>
</reference>
<comment type="subcellular location">
    <subcellularLocation>
        <location evidence="1">Membrane</location>
        <topology evidence="1">Multi-pass membrane protein</topology>
    </subcellularLocation>
</comment>
<organism evidence="6 7">
    <name type="scientific">Actinophytocola xinjiangensis</name>
    <dbReference type="NCBI Taxonomy" id="485602"/>
    <lineage>
        <taxon>Bacteria</taxon>
        <taxon>Bacillati</taxon>
        <taxon>Actinomycetota</taxon>
        <taxon>Actinomycetes</taxon>
        <taxon>Pseudonocardiales</taxon>
        <taxon>Pseudonocardiaceae</taxon>
    </lineage>
</organism>
<keyword evidence="7" id="KW-1185">Reference proteome</keyword>
<dbReference type="Proteomes" id="UP000185696">
    <property type="component" value="Unassembled WGS sequence"/>
</dbReference>
<feature type="transmembrane region" description="Helical" evidence="5">
    <location>
        <begin position="79"/>
        <end position="98"/>
    </location>
</feature>
<dbReference type="InterPro" id="IPR032808">
    <property type="entry name" value="DoxX"/>
</dbReference>
<protein>
    <recommendedName>
        <fullName evidence="8">Membrane protein YkgB</fullName>
    </recommendedName>
</protein>
<accession>A0A7Z0WH93</accession>
<evidence type="ECO:0000313" key="6">
    <source>
        <dbReference type="EMBL" id="OLF06194.1"/>
    </source>
</evidence>
<evidence type="ECO:0008006" key="8">
    <source>
        <dbReference type="Google" id="ProtNLM"/>
    </source>
</evidence>
<feature type="transmembrane region" description="Helical" evidence="5">
    <location>
        <begin position="40"/>
        <end position="59"/>
    </location>
</feature>
<dbReference type="Pfam" id="PF07681">
    <property type="entry name" value="DoxX"/>
    <property type="match status" value="1"/>
</dbReference>
<dbReference type="EMBL" id="MSIF01000023">
    <property type="protein sequence ID" value="OLF06194.1"/>
    <property type="molecule type" value="Genomic_DNA"/>
</dbReference>
<dbReference type="RefSeq" id="WP_075137003.1">
    <property type="nucleotide sequence ID" value="NZ_MSIF01000023.1"/>
</dbReference>
<proteinExistence type="predicted"/>
<name>A0A7Z0WH93_9PSEU</name>
<evidence type="ECO:0000256" key="3">
    <source>
        <dbReference type="ARBA" id="ARBA00022989"/>
    </source>
</evidence>
<feature type="transmembrane region" description="Helical" evidence="5">
    <location>
        <begin position="143"/>
        <end position="160"/>
    </location>
</feature>
<evidence type="ECO:0000313" key="7">
    <source>
        <dbReference type="Proteomes" id="UP000185696"/>
    </source>
</evidence>
<evidence type="ECO:0000256" key="5">
    <source>
        <dbReference type="SAM" id="Phobius"/>
    </source>
</evidence>
<dbReference type="GO" id="GO:0016020">
    <property type="term" value="C:membrane"/>
    <property type="evidence" value="ECO:0007669"/>
    <property type="project" value="UniProtKB-SubCell"/>
</dbReference>
<dbReference type="AlphaFoldDB" id="A0A7Z0WH93"/>
<evidence type="ECO:0000256" key="2">
    <source>
        <dbReference type="ARBA" id="ARBA00022692"/>
    </source>
</evidence>
<gene>
    <name evidence="6" type="ORF">BLA60_33215</name>
</gene>
<keyword evidence="2 5" id="KW-0812">Transmembrane</keyword>
<feature type="transmembrane region" description="Helical" evidence="5">
    <location>
        <begin position="105"/>
        <end position="123"/>
    </location>
</feature>
<evidence type="ECO:0000256" key="4">
    <source>
        <dbReference type="ARBA" id="ARBA00023136"/>
    </source>
</evidence>
<keyword evidence="4 5" id="KW-0472">Membrane</keyword>
<evidence type="ECO:0000256" key="1">
    <source>
        <dbReference type="ARBA" id="ARBA00004141"/>
    </source>
</evidence>